<dbReference type="InterPro" id="IPR019844">
    <property type="entry name" value="CSD_CS"/>
</dbReference>
<dbReference type="PROSITE" id="PS00352">
    <property type="entry name" value="CSD_1"/>
    <property type="match status" value="1"/>
</dbReference>
<feature type="chain" id="PRO_5031043771" description="CSD domain-containing protein" evidence="2">
    <location>
        <begin position="22"/>
        <end position="138"/>
    </location>
</feature>
<dbReference type="PANTHER" id="PTHR46565">
    <property type="entry name" value="COLD SHOCK DOMAIN PROTEIN 2"/>
    <property type="match status" value="1"/>
</dbReference>
<proteinExistence type="predicted"/>
<evidence type="ECO:0000256" key="1">
    <source>
        <dbReference type="SAM" id="MobiDB-lite"/>
    </source>
</evidence>
<feature type="signal peptide" evidence="2">
    <location>
        <begin position="1"/>
        <end position="21"/>
    </location>
</feature>
<dbReference type="InterPro" id="IPR011129">
    <property type="entry name" value="CSD"/>
</dbReference>
<dbReference type="PRINTS" id="PR00050">
    <property type="entry name" value="COLDSHOCK"/>
</dbReference>
<dbReference type="SUPFAM" id="SSF50249">
    <property type="entry name" value="Nucleic acid-binding proteins"/>
    <property type="match status" value="1"/>
</dbReference>
<dbReference type="PANTHER" id="PTHR46565:SF20">
    <property type="entry name" value="COLD SHOCK DOMAIN-CONTAINING PROTEIN 4"/>
    <property type="match status" value="1"/>
</dbReference>
<feature type="domain" description="CSD" evidence="3">
    <location>
        <begin position="46"/>
        <end position="112"/>
    </location>
</feature>
<dbReference type="Gene3D" id="2.40.50.140">
    <property type="entry name" value="Nucleic acid-binding proteins"/>
    <property type="match status" value="1"/>
</dbReference>
<keyword evidence="2" id="KW-0732">Signal</keyword>
<reference evidence="4" key="1">
    <citation type="submission" date="2021-01" db="EMBL/GenBank/DDBJ databases">
        <authorList>
            <person name="Corre E."/>
            <person name="Pelletier E."/>
            <person name="Niang G."/>
            <person name="Scheremetjew M."/>
            <person name="Finn R."/>
            <person name="Kale V."/>
            <person name="Holt S."/>
            <person name="Cochrane G."/>
            <person name="Meng A."/>
            <person name="Brown T."/>
            <person name="Cohen L."/>
        </authorList>
    </citation>
    <scope>NUCLEOTIDE SEQUENCE</scope>
    <source>
        <strain evidence="4">CCAP1064/1</strain>
    </source>
</reference>
<dbReference type="EMBL" id="HBEL01017516">
    <property type="protein sequence ID" value="CAD8412218.1"/>
    <property type="molecule type" value="Transcribed_RNA"/>
</dbReference>
<sequence>MRSIIQHAIVVLTVVLSSVSAFSPNNYGIARNSMKLYMSDEDSAPKRKGTVKWFNTVKGFGFLVPDDGGADVFVHQTSIKVNGFRSLADGEAVEYATETDEGGRTRAVEVTGPGGDDVQGAPFVPPTDSYDGGYDDSY</sequence>
<organism evidence="4">
    <name type="scientific">Proboscia inermis</name>
    <dbReference type="NCBI Taxonomy" id="420281"/>
    <lineage>
        <taxon>Eukaryota</taxon>
        <taxon>Sar</taxon>
        <taxon>Stramenopiles</taxon>
        <taxon>Ochrophyta</taxon>
        <taxon>Bacillariophyta</taxon>
        <taxon>Coscinodiscophyceae</taxon>
        <taxon>Rhizosoleniophycidae</taxon>
        <taxon>Rhizosoleniales</taxon>
        <taxon>Rhizosoleniaceae</taxon>
        <taxon>Proboscia</taxon>
    </lineage>
</organism>
<dbReference type="CDD" id="cd04458">
    <property type="entry name" value="CSP_CDS"/>
    <property type="match status" value="1"/>
</dbReference>
<dbReference type="AlphaFoldDB" id="A0A7S0C4T9"/>
<dbReference type="PROSITE" id="PS51857">
    <property type="entry name" value="CSD_2"/>
    <property type="match status" value="1"/>
</dbReference>
<dbReference type="InterPro" id="IPR002059">
    <property type="entry name" value="CSP_DNA-bd"/>
</dbReference>
<evidence type="ECO:0000313" key="4">
    <source>
        <dbReference type="EMBL" id="CAD8412218.1"/>
    </source>
</evidence>
<accession>A0A7S0C4T9</accession>
<feature type="region of interest" description="Disordered" evidence="1">
    <location>
        <begin position="95"/>
        <end position="138"/>
    </location>
</feature>
<name>A0A7S0C4T9_9STRA</name>
<gene>
    <name evidence="4" type="ORF">PINE0816_LOCUS8343</name>
</gene>
<dbReference type="SMART" id="SM00357">
    <property type="entry name" value="CSP"/>
    <property type="match status" value="1"/>
</dbReference>
<dbReference type="GO" id="GO:0003676">
    <property type="term" value="F:nucleic acid binding"/>
    <property type="evidence" value="ECO:0007669"/>
    <property type="project" value="InterPro"/>
</dbReference>
<protein>
    <recommendedName>
        <fullName evidence="3">CSD domain-containing protein</fullName>
    </recommendedName>
</protein>
<evidence type="ECO:0000256" key="2">
    <source>
        <dbReference type="SAM" id="SignalP"/>
    </source>
</evidence>
<evidence type="ECO:0000259" key="3">
    <source>
        <dbReference type="PROSITE" id="PS51857"/>
    </source>
</evidence>
<dbReference type="InterPro" id="IPR012340">
    <property type="entry name" value="NA-bd_OB-fold"/>
</dbReference>
<dbReference type="Pfam" id="PF00313">
    <property type="entry name" value="CSD"/>
    <property type="match status" value="1"/>
</dbReference>